<evidence type="ECO:0000313" key="2">
    <source>
        <dbReference type="Proteomes" id="UP001161094"/>
    </source>
</evidence>
<name>A0AA42S5E6_9BURK</name>
<accession>A0AA42S5E6</accession>
<sequence>MIGIFSRRLLAQPVVTLLSTRRLRQLYFWHWIRGAYDLRSVAGWGLRNTTRGAQAYAARHGLPYIALEDGFLRSFGTGRKSPSLSLVYDERGIYYSADRPSDLERLLESDRDLLEGVRVPCHQAMTQILTFKLSKYNLAPDLREQIFARDGGCRVLVVDQTVGDAGVTYGNADADTFARMLGAARAENPDATVYVKTHPEVSAGAKRGYYASIQEDARTVLLRQTINPLSLIAHMDRVYVVTSHFGFEALLAGKPVSCFGMPWYAGWGVTDDRQRCARRTRMRTVPELFAGAYLHYTRYLNPETYQRGDIFDVIAWLRRQRDMASVCTGRTIAVGYRRWKARNVQPFLGLNTEQVRFVRSAAAAARLNPGPDDRLVVWGAEPAESVAELARRTGASLVRMEDGFVRSVGLGSDFVPPMSLVLDKTGIYFDPRQPSDLENLLNTMPVSADDRCRASRVRSDIVKHGITKYNVEPQQVPTWRAEGRRVVLVPGQVEDDASIRYGCESVSTNLGLLEAARRQHPDAFIVYKPHPDVFARNRAGRVHIKRAVRFADVVETDCSIVSCVEACDEVHTMTSLAGFDALLRGKPVTVYGRPFYAGWGLTEDRLPIPRRQRRLDIDALVVGVLLYYPIYWDATLKGFTTCEAVIAQLVRQRDAMIARDGPQGARIGTLRRGWRKVKLWAQAGFILK</sequence>
<evidence type="ECO:0000313" key="1">
    <source>
        <dbReference type="EMBL" id="MDH0737965.1"/>
    </source>
</evidence>
<dbReference type="CDD" id="cd16440">
    <property type="entry name" value="beta_Kdo_transferase_KpsC_1"/>
    <property type="match status" value="1"/>
</dbReference>
<comment type="caution">
    <text evidence="1">The sequence shown here is derived from an EMBL/GenBank/DDBJ whole genome shotgun (WGS) entry which is preliminary data.</text>
</comment>
<dbReference type="InterPro" id="IPR007833">
    <property type="entry name" value="Capsule_polysaccharide_synth"/>
</dbReference>
<dbReference type="RefSeq" id="WP_279996190.1">
    <property type="nucleotide sequence ID" value="NZ_JAOCDZ010000013.1"/>
</dbReference>
<protein>
    <submittedName>
        <fullName evidence="1">Capsular polysaccharide biosynthesis protein</fullName>
    </submittedName>
</protein>
<dbReference type="GO" id="GO:0000271">
    <property type="term" value="P:polysaccharide biosynthetic process"/>
    <property type="evidence" value="ECO:0007669"/>
    <property type="project" value="InterPro"/>
</dbReference>
<dbReference type="CDD" id="cd16439">
    <property type="entry name" value="beta_Kdo_transferase_KpsC_2"/>
    <property type="match status" value="1"/>
</dbReference>
<organism evidence="1 2">
    <name type="scientific">Achromobacter spanius</name>
    <dbReference type="NCBI Taxonomy" id="217203"/>
    <lineage>
        <taxon>Bacteria</taxon>
        <taxon>Pseudomonadati</taxon>
        <taxon>Pseudomonadota</taxon>
        <taxon>Betaproteobacteria</taxon>
        <taxon>Burkholderiales</taxon>
        <taxon>Alcaligenaceae</taxon>
        <taxon>Achromobacter</taxon>
    </lineage>
</organism>
<dbReference type="Pfam" id="PF05159">
    <property type="entry name" value="Capsule_synth"/>
    <property type="match status" value="3"/>
</dbReference>
<dbReference type="GO" id="GO:0015774">
    <property type="term" value="P:polysaccharide transport"/>
    <property type="evidence" value="ECO:0007669"/>
    <property type="project" value="InterPro"/>
</dbReference>
<dbReference type="EMBL" id="JAOCDZ010000013">
    <property type="protein sequence ID" value="MDH0737965.1"/>
    <property type="molecule type" value="Genomic_DNA"/>
</dbReference>
<gene>
    <name evidence="1" type="ORF">N5D93_19265</name>
</gene>
<dbReference type="Proteomes" id="UP001161094">
    <property type="component" value="Unassembled WGS sequence"/>
</dbReference>
<proteinExistence type="predicted"/>
<dbReference type="AlphaFoldDB" id="A0AA42S5E6"/>
<reference evidence="1" key="1">
    <citation type="submission" date="2022-09" db="EMBL/GenBank/DDBJ databases">
        <title>Intensive care unit water sources are persistently colonized with multi-drug resistant bacteria and are the site of extensive horizontal gene transfer of antibiotic resistance genes.</title>
        <authorList>
            <person name="Diorio-Toth L."/>
        </authorList>
    </citation>
    <scope>NUCLEOTIDE SEQUENCE</scope>
    <source>
        <strain evidence="1">GD03843</strain>
    </source>
</reference>